<gene>
    <name evidence="10" type="primary">LOC106160174</name>
</gene>
<dbReference type="InterPro" id="IPR000301">
    <property type="entry name" value="Tetraspanin_animals"/>
</dbReference>
<keyword evidence="5 7" id="KW-0472">Membrane</keyword>
<dbReference type="STRING" id="7574.A0A1S3I1N5"/>
<dbReference type="InterPro" id="IPR008952">
    <property type="entry name" value="Tetraspanin_EC2_sf"/>
</dbReference>
<evidence type="ECO:0000256" key="3">
    <source>
        <dbReference type="ARBA" id="ARBA00022692"/>
    </source>
</evidence>
<feature type="region of interest" description="Disordered" evidence="8">
    <location>
        <begin position="1"/>
        <end position="26"/>
    </location>
</feature>
<name>A0A1S3I1N5_LINAN</name>
<evidence type="ECO:0000256" key="1">
    <source>
        <dbReference type="ARBA" id="ARBA00004141"/>
    </source>
</evidence>
<dbReference type="PANTHER" id="PTHR19282">
    <property type="entry name" value="TETRASPANIN"/>
    <property type="match status" value="1"/>
</dbReference>
<keyword evidence="3 7" id="KW-0812">Transmembrane</keyword>
<proteinExistence type="inferred from homology"/>
<dbReference type="AlphaFoldDB" id="A0A1S3I1N5"/>
<evidence type="ECO:0000256" key="5">
    <source>
        <dbReference type="ARBA" id="ARBA00023136"/>
    </source>
</evidence>
<comment type="subcellular location">
    <subcellularLocation>
        <location evidence="1 7">Membrane</location>
        <topology evidence="1 7">Multi-pass membrane protein</topology>
    </subcellularLocation>
</comment>
<dbReference type="PIRSF" id="PIRSF002419">
    <property type="entry name" value="Tetraspanin"/>
    <property type="match status" value="1"/>
</dbReference>
<dbReference type="Proteomes" id="UP000085678">
    <property type="component" value="Unplaced"/>
</dbReference>
<dbReference type="InterPro" id="IPR018499">
    <property type="entry name" value="Tetraspanin/Peripherin"/>
</dbReference>
<dbReference type="GO" id="GO:0005886">
    <property type="term" value="C:plasma membrane"/>
    <property type="evidence" value="ECO:0007669"/>
    <property type="project" value="TreeGrafter"/>
</dbReference>
<dbReference type="Gene3D" id="1.10.1450.10">
    <property type="entry name" value="Tetraspanin"/>
    <property type="match status" value="1"/>
</dbReference>
<dbReference type="KEGG" id="lak:106160174"/>
<evidence type="ECO:0000256" key="4">
    <source>
        <dbReference type="ARBA" id="ARBA00022989"/>
    </source>
</evidence>
<keyword evidence="4 7" id="KW-1133">Transmembrane helix</keyword>
<feature type="transmembrane region" description="Helical" evidence="7">
    <location>
        <begin position="252"/>
        <end position="276"/>
    </location>
</feature>
<dbReference type="GeneID" id="106160174"/>
<dbReference type="PRINTS" id="PR00259">
    <property type="entry name" value="TMFOUR"/>
</dbReference>
<accession>A0A1S3I1N5</accession>
<keyword evidence="6" id="KW-1015">Disulfide bond</keyword>
<evidence type="ECO:0000256" key="6">
    <source>
        <dbReference type="PIRSR" id="PIRSR002419-1"/>
    </source>
</evidence>
<feature type="disulfide bond" evidence="6">
    <location>
        <begin position="173"/>
        <end position="189"/>
    </location>
</feature>
<feature type="transmembrane region" description="Helical" evidence="7">
    <location>
        <begin position="112"/>
        <end position="134"/>
    </location>
</feature>
<evidence type="ECO:0000256" key="8">
    <source>
        <dbReference type="SAM" id="MobiDB-lite"/>
    </source>
</evidence>
<reference evidence="10" key="1">
    <citation type="submission" date="2025-08" db="UniProtKB">
        <authorList>
            <consortium name="RefSeq"/>
        </authorList>
    </citation>
    <scope>IDENTIFICATION</scope>
    <source>
        <tissue evidence="10">Gonads</tissue>
    </source>
</reference>
<feature type="transmembrane region" description="Helical" evidence="7">
    <location>
        <begin position="82"/>
        <end position="100"/>
    </location>
</feature>
<dbReference type="SUPFAM" id="SSF48652">
    <property type="entry name" value="Tetraspanin"/>
    <property type="match status" value="1"/>
</dbReference>
<dbReference type="PANTHER" id="PTHR19282:SF544">
    <property type="entry name" value="TETRASPANIN"/>
    <property type="match status" value="1"/>
</dbReference>
<evidence type="ECO:0000313" key="9">
    <source>
        <dbReference type="Proteomes" id="UP000085678"/>
    </source>
</evidence>
<dbReference type="OrthoDB" id="10051815at2759"/>
<evidence type="ECO:0000313" key="10">
    <source>
        <dbReference type="RefSeq" id="XP_013392158.1"/>
    </source>
</evidence>
<protein>
    <recommendedName>
        <fullName evidence="7">Tetraspanin</fullName>
    </recommendedName>
</protein>
<organism evidence="9 10">
    <name type="scientific">Lingula anatina</name>
    <name type="common">Brachiopod</name>
    <name type="synonym">Lingula unguis</name>
    <dbReference type="NCBI Taxonomy" id="7574"/>
    <lineage>
        <taxon>Eukaryota</taxon>
        <taxon>Metazoa</taxon>
        <taxon>Spiralia</taxon>
        <taxon>Lophotrochozoa</taxon>
        <taxon>Brachiopoda</taxon>
        <taxon>Linguliformea</taxon>
        <taxon>Lingulata</taxon>
        <taxon>Lingulida</taxon>
        <taxon>Linguloidea</taxon>
        <taxon>Lingulidae</taxon>
        <taxon>Lingula</taxon>
    </lineage>
</organism>
<evidence type="ECO:0000256" key="2">
    <source>
        <dbReference type="ARBA" id="ARBA00006840"/>
    </source>
</evidence>
<feature type="transmembrane region" description="Helical" evidence="7">
    <location>
        <begin position="35"/>
        <end position="62"/>
    </location>
</feature>
<dbReference type="Pfam" id="PF00335">
    <property type="entry name" value="Tetraspanin"/>
    <property type="match status" value="1"/>
</dbReference>
<sequence length="290" mass="32099">MADERQTLANSERHPDSPPARQRSRRKPLCPCNTFLLSKICLMIYAIFLLIIGAILIGVGAWAENIRQKNAAVNTFLSSPSALLIVVGCLIVIIALVGAFSTLLEKFIGIKVFLILLILIFLFEIVVGVVAFVYREEAADIVGEHLRFAIDEYGKDDDITDALDKMQEEMNCCGFILYKDWERNEFYSCNATGDVACGVPSSCCTEQALAKSGDKCGWKVRDANGNIDPGTVINVKGCAYAFISWIEDNLDVIGAIALGFAIPQVIGIFLAYNFMIMVDDRRHLYKSTYI</sequence>
<dbReference type="InParanoid" id="A0A1S3I1N5"/>
<evidence type="ECO:0000256" key="7">
    <source>
        <dbReference type="RuleBase" id="RU361218"/>
    </source>
</evidence>
<feature type="compositionally biased region" description="Basic and acidic residues" evidence="8">
    <location>
        <begin position="1"/>
        <end position="16"/>
    </location>
</feature>
<comment type="similarity">
    <text evidence="2 7">Belongs to the tetraspanin (TM4SF) family.</text>
</comment>
<dbReference type="OMA" id="TAYSCNK"/>
<dbReference type="RefSeq" id="XP_013392158.1">
    <property type="nucleotide sequence ID" value="XM_013536704.2"/>
</dbReference>
<keyword evidence="9" id="KW-1185">Reference proteome</keyword>